<proteinExistence type="predicted"/>
<dbReference type="STRING" id="1552.A7L45_03565"/>
<name>A0A1J0GD41_9CLOT</name>
<gene>
    <name evidence="1" type="ORF">A7L45_03565</name>
</gene>
<evidence type="ECO:0000313" key="2">
    <source>
        <dbReference type="Proteomes" id="UP000182569"/>
    </source>
</evidence>
<organism evidence="1 2">
    <name type="scientific">Clostridium estertheticum subsp. estertheticum</name>
    <dbReference type="NCBI Taxonomy" id="1552"/>
    <lineage>
        <taxon>Bacteria</taxon>
        <taxon>Bacillati</taxon>
        <taxon>Bacillota</taxon>
        <taxon>Clostridia</taxon>
        <taxon>Eubacteriales</taxon>
        <taxon>Clostridiaceae</taxon>
        <taxon>Clostridium</taxon>
    </lineage>
</organism>
<protein>
    <recommendedName>
        <fullName evidence="3">L-2-amino-thiazoline-4-carboxylic acid hydrolase</fullName>
    </recommendedName>
</protein>
<dbReference type="Proteomes" id="UP000182569">
    <property type="component" value="Chromosome"/>
</dbReference>
<evidence type="ECO:0000313" key="1">
    <source>
        <dbReference type="EMBL" id="APC39203.1"/>
    </source>
</evidence>
<dbReference type="KEGG" id="ceu:A7L45_03565"/>
<dbReference type="RefSeq" id="WP_071611499.1">
    <property type="nucleotide sequence ID" value="NZ_CP015756.1"/>
</dbReference>
<evidence type="ECO:0008006" key="3">
    <source>
        <dbReference type="Google" id="ProtNLM"/>
    </source>
</evidence>
<dbReference type="AlphaFoldDB" id="A0A1J0GD41"/>
<sequence length="234" mass="26968">MGKVEIVHCRIEHHAVLVALFAKYTIERFGEKGKEAIYIGIENYGHERGKRMAKRAIENGDPLDFINSQAYSEWAPEKNTMEFAILKTEPELVSAVTKCEWCASWKKYNLLDYGKYYCINIDAAVFNGFNKNFHMKATSNLSFGADHCEFHWENPMNGEDTIKLAQKRTELGSTCTRDFNFHTAHLLYSMSKTLKDKLGKGAILIISQVVEEYILLFGKEYFDVLKNLQIKQEE</sequence>
<reference evidence="2" key="1">
    <citation type="journal article" date="2016" name="Front. Microbiol.">
        <title>Complete Genome Sequence of Clostridium estertheticum DSM 8809, a Microbe Identified in Spoiled Vacuum Packed Beef.</title>
        <authorList>
            <person name="Yu Z."/>
            <person name="Gunn L."/>
            <person name="Brennan E."/>
            <person name="Reid R."/>
            <person name="Wall P.G."/>
            <person name="Gaora O.P."/>
            <person name="Hurley D."/>
            <person name="Bolton D."/>
            <person name="Fanning S."/>
        </authorList>
    </citation>
    <scope>NUCLEOTIDE SEQUENCE [LARGE SCALE GENOMIC DNA]</scope>
    <source>
        <strain evidence="2">DSM 8809</strain>
    </source>
</reference>
<dbReference type="InterPro" id="IPR026002">
    <property type="entry name" value="ATC_hydrolase-like"/>
</dbReference>
<dbReference type="Pfam" id="PF14196">
    <property type="entry name" value="ATC_hydrolase"/>
    <property type="match status" value="1"/>
</dbReference>
<dbReference type="EMBL" id="CP015756">
    <property type="protein sequence ID" value="APC39203.1"/>
    <property type="molecule type" value="Genomic_DNA"/>
</dbReference>
<keyword evidence="2" id="KW-1185">Reference proteome</keyword>
<accession>A0A1J0GD41</accession>